<feature type="domain" description="SGNH hydrolase-type esterase" evidence="2">
    <location>
        <begin position="207"/>
        <end position="354"/>
    </location>
</feature>
<accession>A0ABW8MYG9</accession>
<dbReference type="Gene3D" id="2.60.120.1360">
    <property type="match status" value="1"/>
</dbReference>
<gene>
    <name evidence="3" type="ORF">ABH943_008822</name>
</gene>
<feature type="compositionally biased region" description="Polar residues" evidence="1">
    <location>
        <begin position="99"/>
        <end position="108"/>
    </location>
</feature>
<comment type="caution">
    <text evidence="3">The sequence shown here is derived from an EMBL/GenBank/DDBJ whole genome shotgun (WGS) entry which is preliminary data.</text>
</comment>
<dbReference type="Pfam" id="PF13472">
    <property type="entry name" value="Lipase_GDSL_2"/>
    <property type="match status" value="1"/>
</dbReference>
<name>A0ABW8MYG9_9BURK</name>
<dbReference type="EMBL" id="JBIYDN010000061">
    <property type="protein sequence ID" value="MFK4448778.1"/>
    <property type="molecule type" value="Genomic_DNA"/>
</dbReference>
<evidence type="ECO:0000313" key="3">
    <source>
        <dbReference type="EMBL" id="MFK4448778.1"/>
    </source>
</evidence>
<evidence type="ECO:0000259" key="2">
    <source>
        <dbReference type="Pfam" id="PF13472"/>
    </source>
</evidence>
<dbReference type="InterPro" id="IPR013830">
    <property type="entry name" value="SGNH_hydro"/>
</dbReference>
<dbReference type="InterPro" id="IPR036514">
    <property type="entry name" value="SGNH_hydro_sf"/>
</dbReference>
<evidence type="ECO:0000313" key="4">
    <source>
        <dbReference type="Proteomes" id="UP001620514"/>
    </source>
</evidence>
<dbReference type="RefSeq" id="WP_404615327.1">
    <property type="nucleotide sequence ID" value="NZ_JBIYDN010000061.1"/>
</dbReference>
<reference evidence="3 4" key="1">
    <citation type="submission" date="2024-10" db="EMBL/GenBank/DDBJ databases">
        <authorList>
            <person name="Deangelis K."/>
            <person name="Huntemann M."/>
            <person name="Clum A."/>
            <person name="Wang J."/>
            <person name="Palaniappan K."/>
            <person name="Ritter S."/>
            <person name="Chen I.-M."/>
            <person name="Stamatis D."/>
            <person name="Reddy T."/>
            <person name="O'Malley R."/>
            <person name="Daum C."/>
            <person name="Ng V."/>
            <person name="Ivanova N."/>
            <person name="Kyrpides N."/>
            <person name="Woyke T."/>
        </authorList>
    </citation>
    <scope>NUCLEOTIDE SEQUENCE [LARGE SCALE GENOMIC DNA]</scope>
    <source>
        <strain evidence="3 4">GAS97</strain>
    </source>
</reference>
<organism evidence="3 4">
    <name type="scientific">Caballeronia udeis</name>
    <dbReference type="NCBI Taxonomy" id="1232866"/>
    <lineage>
        <taxon>Bacteria</taxon>
        <taxon>Pseudomonadati</taxon>
        <taxon>Pseudomonadota</taxon>
        <taxon>Betaproteobacteria</taxon>
        <taxon>Burkholderiales</taxon>
        <taxon>Burkholderiaceae</taxon>
        <taxon>Caballeronia</taxon>
    </lineage>
</organism>
<reference evidence="3 4" key="2">
    <citation type="submission" date="2024-11" db="EMBL/GenBank/DDBJ databases">
        <title>Using genomics to understand microbial adaptation to soil warming.</title>
        <authorList>
            <person name="Deangelis K.M. PhD."/>
        </authorList>
    </citation>
    <scope>NUCLEOTIDE SEQUENCE [LARGE SCALE GENOMIC DNA]</scope>
    <source>
        <strain evidence="3 4">GAS97</strain>
    </source>
</reference>
<keyword evidence="4" id="KW-1185">Reference proteome</keyword>
<proteinExistence type="predicted"/>
<feature type="region of interest" description="Disordered" evidence="1">
    <location>
        <begin position="86"/>
        <end position="110"/>
    </location>
</feature>
<protein>
    <recommendedName>
        <fullName evidence="2">SGNH hydrolase-type esterase domain-containing protein</fullName>
    </recommendedName>
</protein>
<sequence>MNHDDVYAAQRLRNFLMRSRNLLEGGNTRLVLGFIGDSWVRGSGLPALGDARRTRYFMPGLTTALQRLYGDAGGGWCGLSYATSGDRRGGSANPDRLFQSGTGDWSTSKNDRPVADLCTSVSGTPGDTIRVTNTLGPTSEVRLHCVAGGSIDYRWNEGPWRRLDQFAAGHVMELTGFPLVGAWTLDIKVASGVVELAGIEHRNDNPGIRIHNLGAGGSTALDWSSVDAATWQACIAALDLHTALTFFGTNDQKRITPQEHGSSLARLVHSLRAAAPDVDIALGTSPESGDLTEPRPGRPMRLYMAEARRLAIDQALCHIDCQPAFGDVSNYKYSGPRPLLDDSLIHPSVEGMRVIESLYLRVLGPVNDHAVAPA</sequence>
<dbReference type="Proteomes" id="UP001620514">
    <property type="component" value="Unassembled WGS sequence"/>
</dbReference>
<dbReference type="SUPFAM" id="SSF52266">
    <property type="entry name" value="SGNH hydrolase"/>
    <property type="match status" value="1"/>
</dbReference>
<evidence type="ECO:0000256" key="1">
    <source>
        <dbReference type="SAM" id="MobiDB-lite"/>
    </source>
</evidence>
<dbReference type="Gene3D" id="3.40.50.1110">
    <property type="entry name" value="SGNH hydrolase"/>
    <property type="match status" value="1"/>
</dbReference>